<dbReference type="AlphaFoldDB" id="A0A0F9EYE9"/>
<evidence type="ECO:0000256" key="1">
    <source>
        <dbReference type="SAM" id="MobiDB-lite"/>
    </source>
</evidence>
<sequence>MPRLVECLKIHGKEFTSDERAELKAFVGETGSAEKAMLYVNDLAEGIDSEIADIISQAEKQGFKAVKPTEEKPVEVKPEAPKAEGKEEKRTKNYFTVKKAKALIATNFKSRTDEQLQKDIVKLRDYRRYMGEPELYGEYLAEGGYYVKITDPSASGFTPKDAWLQSNTINALDEAEA</sequence>
<organism evidence="2">
    <name type="scientific">marine sediment metagenome</name>
    <dbReference type="NCBI Taxonomy" id="412755"/>
    <lineage>
        <taxon>unclassified sequences</taxon>
        <taxon>metagenomes</taxon>
        <taxon>ecological metagenomes</taxon>
    </lineage>
</organism>
<proteinExistence type="predicted"/>
<gene>
    <name evidence="2" type="ORF">LCGC14_2018510</name>
</gene>
<name>A0A0F9EYE9_9ZZZZ</name>
<protein>
    <submittedName>
        <fullName evidence="2">Uncharacterized protein</fullName>
    </submittedName>
</protein>
<dbReference type="EMBL" id="LAZR01023275">
    <property type="protein sequence ID" value="KKL79069.1"/>
    <property type="molecule type" value="Genomic_DNA"/>
</dbReference>
<comment type="caution">
    <text evidence="2">The sequence shown here is derived from an EMBL/GenBank/DDBJ whole genome shotgun (WGS) entry which is preliminary data.</text>
</comment>
<feature type="region of interest" description="Disordered" evidence="1">
    <location>
        <begin position="69"/>
        <end position="88"/>
    </location>
</feature>
<accession>A0A0F9EYE9</accession>
<evidence type="ECO:0000313" key="2">
    <source>
        <dbReference type="EMBL" id="KKL79069.1"/>
    </source>
</evidence>
<reference evidence="2" key="1">
    <citation type="journal article" date="2015" name="Nature">
        <title>Complex archaea that bridge the gap between prokaryotes and eukaryotes.</title>
        <authorList>
            <person name="Spang A."/>
            <person name="Saw J.H."/>
            <person name="Jorgensen S.L."/>
            <person name="Zaremba-Niedzwiedzka K."/>
            <person name="Martijn J."/>
            <person name="Lind A.E."/>
            <person name="van Eijk R."/>
            <person name="Schleper C."/>
            <person name="Guy L."/>
            <person name="Ettema T.J."/>
        </authorList>
    </citation>
    <scope>NUCLEOTIDE SEQUENCE</scope>
</reference>
<feature type="non-terminal residue" evidence="2">
    <location>
        <position position="177"/>
    </location>
</feature>